<dbReference type="Proteomes" id="UP000774958">
    <property type="component" value="Unassembled WGS sequence"/>
</dbReference>
<sequence length="326" mass="35962">MQIRSYNDNPQGFLDDVSKADLTLLTGLRSSELLPLVDFIKEKGIQISASGSSPFINEKLLTKMLAYFMPEDAIVKGGHLDRQIRGGIEHLKELLTSAVAGSPTAAAKTTWSLQEFMALAHFSLTGDRVDDDIIAVMAGTMKNHSDKRDKLKDEVGALTAELRIYAVIQAEINNKLSATPRSGSDLSALVFTNTIFINDQGLNLMDYHLYGYPNQDAFEKSEEYDLLIGIASDKNKLTIKAFLESGSKSSGSMSGLSDTYSYDKDNNKLGNFATTVGDKSRPLNDKVSQKTTELNDISSRYNSAIEALNRFIQKYESMMQQILQAI</sequence>
<protein>
    <submittedName>
        <fullName evidence="1">Virulence-associated V antigen</fullName>
    </submittedName>
</protein>
<dbReference type="PRINTS" id="PR01592">
    <property type="entry name" value="LCRVANTIGEN"/>
</dbReference>
<keyword evidence="2" id="KW-1185">Reference proteome</keyword>
<dbReference type="InterPro" id="IPR036139">
    <property type="entry name" value="Vir_assoc_V_ag_sf"/>
</dbReference>
<gene>
    <name evidence="1" type="ORF">LA374_10870</name>
</gene>
<evidence type="ECO:0000313" key="2">
    <source>
        <dbReference type="Proteomes" id="UP000774958"/>
    </source>
</evidence>
<organism evidence="1 2">
    <name type="scientific">Aeromonas schubertii</name>
    <dbReference type="NCBI Taxonomy" id="652"/>
    <lineage>
        <taxon>Bacteria</taxon>
        <taxon>Pseudomonadati</taxon>
        <taxon>Pseudomonadota</taxon>
        <taxon>Gammaproteobacteria</taxon>
        <taxon>Aeromonadales</taxon>
        <taxon>Aeromonadaceae</taxon>
        <taxon>Aeromonas</taxon>
    </lineage>
</organism>
<accession>A0ABS7VBD8</accession>
<proteinExistence type="predicted"/>
<dbReference type="InterPro" id="IPR005413">
    <property type="entry name" value="LowCa_resp_V_Ag"/>
</dbReference>
<name>A0ABS7VBD8_9GAMM</name>
<comment type="caution">
    <text evidence="1">The sequence shown here is derived from an EMBL/GenBank/DDBJ whole genome shotgun (WGS) entry which is preliminary data.</text>
</comment>
<dbReference type="Pfam" id="PF04792">
    <property type="entry name" value="LcrV"/>
    <property type="match status" value="1"/>
</dbReference>
<dbReference type="SUPFAM" id="SSF103388">
    <property type="entry name" value="Virulence-associated V antigen"/>
    <property type="match status" value="1"/>
</dbReference>
<reference evidence="1 2" key="1">
    <citation type="submission" date="2021-09" db="EMBL/GenBank/DDBJ databases">
        <title>Aeromonas schubertii isolated from Asian sea bass.</title>
        <authorList>
            <person name="Pinpimai K."/>
        </authorList>
    </citation>
    <scope>NUCLEOTIDE SEQUENCE [LARGE SCALE GENOMIC DNA]</scope>
    <source>
        <strain evidence="1 2">CHULA2021a</strain>
    </source>
</reference>
<dbReference type="EMBL" id="JAIRBT010000012">
    <property type="protein sequence ID" value="MBZ6066707.1"/>
    <property type="molecule type" value="Genomic_DNA"/>
</dbReference>
<dbReference type="RefSeq" id="WP_224162856.1">
    <property type="nucleotide sequence ID" value="NZ_JAIRBT010000012.1"/>
</dbReference>
<evidence type="ECO:0000313" key="1">
    <source>
        <dbReference type="EMBL" id="MBZ6066707.1"/>
    </source>
</evidence>